<dbReference type="Gene3D" id="1.10.443.10">
    <property type="entry name" value="Intergrase catalytic core"/>
    <property type="match status" value="1"/>
</dbReference>
<keyword evidence="4" id="KW-1185">Reference proteome</keyword>
<protein>
    <submittedName>
        <fullName evidence="3">Integrase</fullName>
    </submittedName>
</protein>
<dbReference type="AlphaFoldDB" id="A0A2U3D8I5"/>
<evidence type="ECO:0000259" key="2">
    <source>
        <dbReference type="PROSITE" id="PS51898"/>
    </source>
</evidence>
<dbReference type="InterPro" id="IPR002104">
    <property type="entry name" value="Integrase_catalytic"/>
</dbReference>
<dbReference type="EMBL" id="MPDK01000011">
    <property type="protein sequence ID" value="PWI57581.1"/>
    <property type="molecule type" value="Genomic_DNA"/>
</dbReference>
<evidence type="ECO:0000313" key="3">
    <source>
        <dbReference type="EMBL" id="PWI57581.1"/>
    </source>
</evidence>
<dbReference type="SUPFAM" id="SSF56349">
    <property type="entry name" value="DNA breaking-rejoining enzymes"/>
    <property type="match status" value="1"/>
</dbReference>
<dbReference type="InterPro" id="IPR013762">
    <property type="entry name" value="Integrase-like_cat_sf"/>
</dbReference>
<dbReference type="PROSITE" id="PS51898">
    <property type="entry name" value="TYR_RECOMBINASE"/>
    <property type="match status" value="1"/>
</dbReference>
<dbReference type="Pfam" id="PF00589">
    <property type="entry name" value="Phage_integrase"/>
    <property type="match status" value="1"/>
</dbReference>
<dbReference type="InterPro" id="IPR050090">
    <property type="entry name" value="Tyrosine_recombinase_XerCD"/>
</dbReference>
<accession>A0A2U3D8I5</accession>
<sequence>MPDLHPFRSPLAVPIAGYIAEKRATGHKFEKGASLLKGFDSFVYSRGLQETALTKPLVMEWTARKPNETASTQGGRISLLRGLAIYMNRIGYAAYVVPKAMVTVDRYAYIPYIFSSDEMKAIFEVCDQYPSHDVTPNRHLVLPLLLRILYGCGLRISEALHLTIPDVDLDKGTLLIRHTKFNKERILPMSDTLIERCRKYVKTVQVGKMGNPYFFPSPYGGHYSEATVYKLFRDMLRQAGISHLGRGKGPRIHDLRHTFAVNCLKKWVLDGRNLNNVLPYLSAYLGHEDMRGSQRYMRLTADLYPDLTSKIENTCAYVIPEVE</sequence>
<proteinExistence type="predicted"/>
<evidence type="ECO:0000313" key="4">
    <source>
        <dbReference type="Proteomes" id="UP000245380"/>
    </source>
</evidence>
<keyword evidence="1" id="KW-0233">DNA recombination</keyword>
<dbReference type="OrthoDB" id="9766545at2"/>
<dbReference type="PANTHER" id="PTHR30349:SF64">
    <property type="entry name" value="PROPHAGE INTEGRASE INTD-RELATED"/>
    <property type="match status" value="1"/>
</dbReference>
<feature type="domain" description="Tyr recombinase" evidence="2">
    <location>
        <begin position="109"/>
        <end position="318"/>
    </location>
</feature>
<dbReference type="GO" id="GO:0003677">
    <property type="term" value="F:DNA binding"/>
    <property type="evidence" value="ECO:0007669"/>
    <property type="project" value="InterPro"/>
</dbReference>
<dbReference type="InterPro" id="IPR011010">
    <property type="entry name" value="DNA_brk_join_enz"/>
</dbReference>
<organism evidence="3 4">
    <name type="scientific">Sulfoacidibacillus thermotolerans</name>
    <name type="common">Acidibacillus sulfuroxidans</name>
    <dbReference type="NCBI Taxonomy" id="1765684"/>
    <lineage>
        <taxon>Bacteria</taxon>
        <taxon>Bacillati</taxon>
        <taxon>Bacillota</taxon>
        <taxon>Bacilli</taxon>
        <taxon>Bacillales</taxon>
        <taxon>Alicyclobacillaceae</taxon>
        <taxon>Sulfoacidibacillus</taxon>
    </lineage>
</organism>
<comment type="caution">
    <text evidence="3">The sequence shown here is derived from an EMBL/GenBank/DDBJ whole genome shotgun (WGS) entry which is preliminary data.</text>
</comment>
<dbReference type="GO" id="GO:0006310">
    <property type="term" value="P:DNA recombination"/>
    <property type="evidence" value="ECO:0007669"/>
    <property type="project" value="UniProtKB-KW"/>
</dbReference>
<gene>
    <name evidence="3" type="ORF">BM613_08155</name>
</gene>
<dbReference type="RefSeq" id="WP_109430690.1">
    <property type="nucleotide sequence ID" value="NZ_MPDK01000011.1"/>
</dbReference>
<dbReference type="Proteomes" id="UP000245380">
    <property type="component" value="Unassembled WGS sequence"/>
</dbReference>
<dbReference type="GO" id="GO:0015074">
    <property type="term" value="P:DNA integration"/>
    <property type="evidence" value="ECO:0007669"/>
    <property type="project" value="InterPro"/>
</dbReference>
<dbReference type="PANTHER" id="PTHR30349">
    <property type="entry name" value="PHAGE INTEGRASE-RELATED"/>
    <property type="match status" value="1"/>
</dbReference>
<name>A0A2U3D8I5_SULT2</name>
<evidence type="ECO:0000256" key="1">
    <source>
        <dbReference type="ARBA" id="ARBA00023172"/>
    </source>
</evidence>
<reference evidence="3 4" key="1">
    <citation type="submission" date="2016-11" db="EMBL/GenBank/DDBJ databases">
        <title>Comparative genomics of Acidibacillus ferroxidans species.</title>
        <authorList>
            <person name="Oliveira G."/>
            <person name="Nunes G."/>
            <person name="Oliveira R."/>
            <person name="Araujo F."/>
            <person name="Salim A."/>
            <person name="Scholte L."/>
            <person name="Morais D."/>
            <person name="Nancucheo I."/>
            <person name="Johnson D.B."/>
            <person name="Grail B."/>
            <person name="Bittencourt J."/>
            <person name="Valadares R."/>
        </authorList>
    </citation>
    <scope>NUCLEOTIDE SEQUENCE [LARGE SCALE GENOMIC DNA]</scope>
    <source>
        <strain evidence="3 4">Y002</strain>
    </source>
</reference>